<protein>
    <submittedName>
        <fullName evidence="2">BTB/POZ domain-containing protein KCTD9</fullName>
    </submittedName>
</protein>
<gene>
    <name evidence="2" type="ORF">BV898_11996</name>
</gene>
<dbReference type="PANTHER" id="PTHR14136">
    <property type="entry name" value="BTB_POZ DOMAIN-CONTAINING PROTEIN KCTD9"/>
    <property type="match status" value="1"/>
</dbReference>
<dbReference type="Gene3D" id="3.30.710.10">
    <property type="entry name" value="Potassium Channel Kv1.1, Chain A"/>
    <property type="match status" value="1"/>
</dbReference>
<dbReference type="InterPro" id="IPR001646">
    <property type="entry name" value="5peptide_repeat"/>
</dbReference>
<dbReference type="EMBL" id="MTYJ01000116">
    <property type="protein sequence ID" value="OQV13777.1"/>
    <property type="molecule type" value="Genomic_DNA"/>
</dbReference>
<dbReference type="Gene3D" id="2.160.20.80">
    <property type="entry name" value="E3 ubiquitin-protein ligase SopA"/>
    <property type="match status" value="1"/>
</dbReference>
<dbReference type="Pfam" id="PF02214">
    <property type="entry name" value="BTB_2"/>
    <property type="match status" value="1"/>
</dbReference>
<feature type="domain" description="BTB" evidence="1">
    <location>
        <begin position="29"/>
        <end position="137"/>
    </location>
</feature>
<dbReference type="InterPro" id="IPR051082">
    <property type="entry name" value="Pentapeptide-BTB/POZ_domain"/>
</dbReference>
<sequence>MEITASSSIIKDNEKSSMETVITHADSEQWVTLNVGGSIFTTTLLTLTVTEPESILAKMFAEEGGAGRAAWNPRKDGNGAVLIDRSGMLFECLLNYLRTGKLILSQNILMESIFVEAEFYNFQRLLEELGPIAKKIQSTGRILDLSATNKSVTLTRPDVIRALMVTPSTQELRFQGIDFEGCDLSKLDLRCVNLKFANLKRTNLTHCNLSYANLDRADLTEAVLDHAVMFGVKMPCAVMERCSMQDVNMDDPAGSRANLEGVNLRNARLDNSQLSGANFRVANLKYASMTNCELKQVSFPGANLELCNMSGSNLFEANLRGANLANTNFGHLASALHMSQTI</sequence>
<dbReference type="OrthoDB" id="9989223at2759"/>
<organism evidence="2 3">
    <name type="scientific">Hypsibius exemplaris</name>
    <name type="common">Freshwater tardigrade</name>
    <dbReference type="NCBI Taxonomy" id="2072580"/>
    <lineage>
        <taxon>Eukaryota</taxon>
        <taxon>Metazoa</taxon>
        <taxon>Ecdysozoa</taxon>
        <taxon>Tardigrada</taxon>
        <taxon>Eutardigrada</taxon>
        <taxon>Parachela</taxon>
        <taxon>Hypsibioidea</taxon>
        <taxon>Hypsibiidae</taxon>
        <taxon>Hypsibius</taxon>
    </lineage>
</organism>
<dbReference type="Proteomes" id="UP000192578">
    <property type="component" value="Unassembled WGS sequence"/>
</dbReference>
<dbReference type="InterPro" id="IPR000210">
    <property type="entry name" value="BTB/POZ_dom"/>
</dbReference>
<dbReference type="SUPFAM" id="SSF54695">
    <property type="entry name" value="POZ domain"/>
    <property type="match status" value="1"/>
</dbReference>
<accession>A0A1W0WF31</accession>
<dbReference type="GO" id="GO:0051260">
    <property type="term" value="P:protein homooligomerization"/>
    <property type="evidence" value="ECO:0007669"/>
    <property type="project" value="InterPro"/>
</dbReference>
<dbReference type="SMART" id="SM00225">
    <property type="entry name" value="BTB"/>
    <property type="match status" value="1"/>
</dbReference>
<evidence type="ECO:0000313" key="2">
    <source>
        <dbReference type="EMBL" id="OQV13777.1"/>
    </source>
</evidence>
<dbReference type="PANTHER" id="PTHR14136:SF17">
    <property type="entry name" value="BTB_POZ DOMAIN-CONTAINING PROTEIN KCTD9"/>
    <property type="match status" value="1"/>
</dbReference>
<comment type="caution">
    <text evidence="2">The sequence shown here is derived from an EMBL/GenBank/DDBJ whole genome shotgun (WGS) entry which is preliminary data.</text>
</comment>
<dbReference type="SUPFAM" id="SSF141571">
    <property type="entry name" value="Pentapeptide repeat-like"/>
    <property type="match status" value="1"/>
</dbReference>
<name>A0A1W0WF31_HYPEX</name>
<dbReference type="Pfam" id="PF00805">
    <property type="entry name" value="Pentapeptide"/>
    <property type="match status" value="2"/>
</dbReference>
<dbReference type="InterPro" id="IPR011333">
    <property type="entry name" value="SKP1/BTB/POZ_sf"/>
</dbReference>
<proteinExistence type="predicted"/>
<keyword evidence="3" id="KW-1185">Reference proteome</keyword>
<dbReference type="InterPro" id="IPR003131">
    <property type="entry name" value="T1-type_BTB"/>
</dbReference>
<dbReference type="AlphaFoldDB" id="A0A1W0WF31"/>
<reference evidence="3" key="1">
    <citation type="submission" date="2017-01" db="EMBL/GenBank/DDBJ databases">
        <title>Comparative genomics of anhydrobiosis in the tardigrade Hypsibius dujardini.</title>
        <authorList>
            <person name="Yoshida Y."/>
            <person name="Koutsovoulos G."/>
            <person name="Laetsch D."/>
            <person name="Stevens L."/>
            <person name="Kumar S."/>
            <person name="Horikawa D."/>
            <person name="Ishino K."/>
            <person name="Komine S."/>
            <person name="Tomita M."/>
            <person name="Blaxter M."/>
            <person name="Arakawa K."/>
        </authorList>
    </citation>
    <scope>NUCLEOTIDE SEQUENCE [LARGE SCALE GENOMIC DNA]</scope>
    <source>
        <strain evidence="3">Z151</strain>
    </source>
</reference>
<evidence type="ECO:0000259" key="1">
    <source>
        <dbReference type="SMART" id="SM00225"/>
    </source>
</evidence>
<evidence type="ECO:0000313" key="3">
    <source>
        <dbReference type="Proteomes" id="UP000192578"/>
    </source>
</evidence>